<evidence type="ECO:0000256" key="3">
    <source>
        <dbReference type="ARBA" id="ARBA00022478"/>
    </source>
</evidence>
<evidence type="ECO:0000256" key="5">
    <source>
        <dbReference type="ARBA" id="ARBA00022859"/>
    </source>
</evidence>
<comment type="function">
    <text evidence="9">DNA-dependent RNA polymerase catalyzes the transcription of DNA into RNA using the four ribonucleoside triphosphates as substrates. Specific peripheric component of RNA polymerase III (Pol III) which synthesizes small non-coding RNAs including 5S rRNA, snRNAs, tRNAs and miRNAs from at least 500 distinct genomic loci. With CRCP/RPC9 forms a mobile stalk that protrudes from Pol III core and functions primarily in transcription initiation. Pol III plays a key role in sensing and limiting infection by intracellular bacteria and DNA viruses. Acts as nuclear and cytosolic DNA sensor involved in innate immune response. Can sense non-self dsDNA that serves as template for transcription into dsRNA. The non-self RNA polymerase III transcripts, such as Epstein-Barr virus-encoded RNAs (EBERs) induce type I interferon and NF-kappa-B through the RIG-I pathway.</text>
</comment>
<evidence type="ECO:0000256" key="11">
    <source>
        <dbReference type="ARBA" id="ARBA00072526"/>
    </source>
</evidence>
<keyword evidence="7" id="KW-0804">Transcription</keyword>
<evidence type="ECO:0000256" key="9">
    <source>
        <dbReference type="ARBA" id="ARBA00054245"/>
    </source>
</evidence>
<dbReference type="InterPro" id="IPR036898">
    <property type="entry name" value="RNA_pol_Rpb7-like_N_sf"/>
</dbReference>
<dbReference type="PANTHER" id="PTHR12709">
    <property type="entry name" value="DNA-DIRECTED RNA POLYMERASE II, III"/>
    <property type="match status" value="1"/>
</dbReference>
<evidence type="ECO:0000256" key="7">
    <source>
        <dbReference type="ARBA" id="ARBA00023163"/>
    </source>
</evidence>
<dbReference type="GO" id="GO:0006384">
    <property type="term" value="P:transcription initiation at RNA polymerase III promoter"/>
    <property type="evidence" value="ECO:0007669"/>
    <property type="project" value="TreeGrafter"/>
</dbReference>
<dbReference type="FunFam" id="3.30.1490.120:FF:000002">
    <property type="entry name" value="DNA-directed RNA polymerase III subunit RPC8"/>
    <property type="match status" value="1"/>
</dbReference>
<comment type="subcellular location">
    <subcellularLocation>
        <location evidence="1">Nucleus</location>
    </subcellularLocation>
</comment>
<evidence type="ECO:0000313" key="17">
    <source>
        <dbReference type="EMBL" id="SSX20621.1"/>
    </source>
</evidence>
<evidence type="ECO:0000256" key="1">
    <source>
        <dbReference type="ARBA" id="ARBA00004123"/>
    </source>
</evidence>
<evidence type="ECO:0000256" key="6">
    <source>
        <dbReference type="ARBA" id="ARBA00023118"/>
    </source>
</evidence>
<dbReference type="SUPFAM" id="SSF88798">
    <property type="entry name" value="N-terminal, heterodimerisation domain of RBP7 (RpoE)"/>
    <property type="match status" value="1"/>
</dbReference>
<dbReference type="SUPFAM" id="SSF50249">
    <property type="entry name" value="Nucleic acid-binding proteins"/>
    <property type="match status" value="1"/>
</dbReference>
<dbReference type="Gene3D" id="3.30.1490.120">
    <property type="entry name" value="RNA polymerase Rpb7-like, N-terminal domain"/>
    <property type="match status" value="1"/>
</dbReference>
<feature type="region of interest" description="Disordered" evidence="14">
    <location>
        <begin position="462"/>
        <end position="495"/>
    </location>
</feature>
<dbReference type="Pfam" id="PF03876">
    <property type="entry name" value="SHS2_Rpb7-N"/>
    <property type="match status" value="1"/>
</dbReference>
<dbReference type="InterPro" id="IPR012340">
    <property type="entry name" value="NA-bd_OB-fold"/>
</dbReference>
<keyword evidence="5" id="KW-0391">Immunity</keyword>
<dbReference type="GO" id="GO:0045087">
    <property type="term" value="P:innate immune response"/>
    <property type="evidence" value="ECO:0007669"/>
    <property type="project" value="UniProtKB-KW"/>
</dbReference>
<feature type="region of interest" description="Disordered" evidence="14">
    <location>
        <begin position="420"/>
        <end position="445"/>
    </location>
</feature>
<evidence type="ECO:0000256" key="13">
    <source>
        <dbReference type="ARBA" id="ARBA00078855"/>
    </source>
</evidence>
<feature type="domain" description="RNA polymerase Rpb7-like N-terminal" evidence="15">
    <location>
        <begin position="271"/>
        <end position="327"/>
    </location>
</feature>
<evidence type="ECO:0000259" key="15">
    <source>
        <dbReference type="Pfam" id="PF03876"/>
    </source>
</evidence>
<keyword evidence="6" id="KW-0051">Antiviral defense</keyword>
<evidence type="ECO:0000256" key="14">
    <source>
        <dbReference type="SAM" id="MobiDB-lite"/>
    </source>
</evidence>
<dbReference type="InterPro" id="IPR005576">
    <property type="entry name" value="Rpb7-like_N"/>
</dbReference>
<feature type="compositionally biased region" description="Acidic residues" evidence="14">
    <location>
        <begin position="470"/>
        <end position="495"/>
    </location>
</feature>
<accession>A0A336LUE8</accession>
<name>A0A336LUE8_CULSO</name>
<organism evidence="17">
    <name type="scientific">Culicoides sonorensis</name>
    <name type="common">Biting midge</name>
    <dbReference type="NCBI Taxonomy" id="179676"/>
    <lineage>
        <taxon>Eukaryota</taxon>
        <taxon>Metazoa</taxon>
        <taxon>Ecdysozoa</taxon>
        <taxon>Arthropoda</taxon>
        <taxon>Hexapoda</taxon>
        <taxon>Insecta</taxon>
        <taxon>Pterygota</taxon>
        <taxon>Neoptera</taxon>
        <taxon>Endopterygota</taxon>
        <taxon>Diptera</taxon>
        <taxon>Nematocera</taxon>
        <taxon>Chironomoidea</taxon>
        <taxon>Ceratopogonidae</taxon>
        <taxon>Ceratopogoninae</taxon>
        <taxon>Culicoides</taxon>
        <taxon>Monoculicoides</taxon>
    </lineage>
</organism>
<dbReference type="Gene3D" id="2.40.50.140">
    <property type="entry name" value="Nucleic acid-binding proteins"/>
    <property type="match status" value="1"/>
</dbReference>
<gene>
    <name evidence="17" type="primary">CSON001968</name>
</gene>
<comment type="similarity">
    <text evidence="2">Belongs to the eukaryotic RPB7/RPC8 RNA polymerase subunit family.</text>
</comment>
<evidence type="ECO:0000256" key="10">
    <source>
        <dbReference type="ARBA" id="ARBA00062626"/>
    </source>
</evidence>
<evidence type="ECO:0000256" key="12">
    <source>
        <dbReference type="ARBA" id="ARBA00073027"/>
    </source>
</evidence>
<proteinExistence type="inferred from homology"/>
<evidence type="ECO:0000259" key="16">
    <source>
        <dbReference type="Pfam" id="PF08292"/>
    </source>
</evidence>
<sequence length="495" mass="53953">MGPISYVVIAGGSFALYPMIKKIIIKKEDSSDYSNSKIKTNAIDNGKFQAYDKSNLSNRTQSMIPKKFELKCDIGNIYDEKTVDPLTKSINDWTTTFGASLLTQTRYSITPTRYLNGVVQAGITDNTLGKYGRSILKASAPALGANSKSNFYRVNVNSRGFPSKTDPHIKVPKPVVTYAGPVLTGLKVISDGLFALAIVSTSAVLLDAYLDQEKSFTEALNYETAKWTGSSFGGYAGATIGAAVGTAALGPVGGVVGAVGAGMMFVLAELKDTIRIAPEQFHLKLPEAIKDEINRKLANKVLLNVGLCIALKDIKQLGDSIILPGDGASHTVVHYRYIVFRPMIGEVLTGKIRSCNREGVNVSLGFFDDIFIPHTALQHPSRYEEAEQAWVWEYSLEDGDHHDLFMDINETIKFRVTGETFEESSPIGPPVTDDPSNSTNANLEPKVPYRITGSISEPGLGLISWWDQQNQDDEDGQGDEAVDPEEAEDGYEDNE</sequence>
<keyword evidence="8" id="KW-0539">Nucleus</keyword>
<dbReference type="AlphaFoldDB" id="A0A336LUE8"/>
<dbReference type="PANTHER" id="PTHR12709:SF1">
    <property type="entry name" value="DNA-DIRECTED RNA POLYMERASE III SUBUNIT RPC8"/>
    <property type="match status" value="1"/>
</dbReference>
<evidence type="ECO:0000256" key="4">
    <source>
        <dbReference type="ARBA" id="ARBA00022588"/>
    </source>
</evidence>
<keyword evidence="3" id="KW-0240">DNA-directed RNA polymerase</keyword>
<evidence type="ECO:0000256" key="2">
    <source>
        <dbReference type="ARBA" id="ARBA00009307"/>
    </source>
</evidence>
<feature type="domain" description="RNA polymerase III subunit Rpc25" evidence="16">
    <location>
        <begin position="346"/>
        <end position="466"/>
    </location>
</feature>
<dbReference type="Pfam" id="PF08292">
    <property type="entry name" value="RNA_pol_Rbc25"/>
    <property type="match status" value="1"/>
</dbReference>
<dbReference type="VEuPathDB" id="VectorBase:CSON001968"/>
<comment type="subunit">
    <text evidence="10">Component of the RNA polymerase III complex consisting of 17 subunits: a ten-subunit horseshoe-shaped catalytic core composed of POLR3A/RPC1, POLR3B/RPC2, POLR1C/RPAC1, POLR1D/RPAC2, POLR3K/RPC10, POLR2E/RPABC1, POLR2F/RPABC2, POLR2H/RPABC3, POLR2K/RPABC4 and POLR2L/RPABC5; a mobile stalk composed of two subunits POLR3H/RPC8 and CRCP/RPC9, protruding from the core and functioning primarily in transcription initiation; and additional subunits homologous to general transcription factors of the RNA polymerase II machinery, POLR3C/RPC3-POLR3F/RPC6-POLR3G/RPC7 heterotrimer required for transcription initiation and POLR3D/RPC4-POLR3E/RPC5 heterodimer involved in both transcription initiation and termination. Interacts with CRCP/RPC9. POLR3H/RPC8 and CRCP/RPC9 probably form a Pol III subcomplex.</text>
</comment>
<dbReference type="GO" id="GO:0051607">
    <property type="term" value="P:defense response to virus"/>
    <property type="evidence" value="ECO:0007669"/>
    <property type="project" value="UniProtKB-KW"/>
</dbReference>
<dbReference type="InterPro" id="IPR045113">
    <property type="entry name" value="Rpb7-like"/>
</dbReference>
<dbReference type="GO" id="GO:0005666">
    <property type="term" value="C:RNA polymerase III complex"/>
    <property type="evidence" value="ECO:0007669"/>
    <property type="project" value="TreeGrafter"/>
</dbReference>
<keyword evidence="4" id="KW-0399">Innate immunity</keyword>
<protein>
    <recommendedName>
        <fullName evidence="11">DNA-directed RNA polymerase III subunit RPC8</fullName>
    </recommendedName>
    <alternativeName>
        <fullName evidence="13">DNA-directed RNA polymerase III subunit H</fullName>
    </alternativeName>
    <alternativeName>
        <fullName evidence="12">DNA-directed RNA polymerase III subunit rpc8</fullName>
    </alternativeName>
</protein>
<evidence type="ECO:0000256" key="8">
    <source>
        <dbReference type="ARBA" id="ARBA00023242"/>
    </source>
</evidence>
<dbReference type="CDD" id="cd04330">
    <property type="entry name" value="RNAP_III_Rpc25_N"/>
    <property type="match status" value="1"/>
</dbReference>
<dbReference type="FunFam" id="2.40.50.140:FF:000130">
    <property type="entry name" value="DNA-directed RNA polymerase III subunit RPC8"/>
    <property type="match status" value="1"/>
</dbReference>
<dbReference type="EMBL" id="UFQT01000131">
    <property type="protein sequence ID" value="SSX20621.1"/>
    <property type="molecule type" value="Genomic_DNA"/>
</dbReference>
<reference evidence="17" key="1">
    <citation type="submission" date="2018-07" db="EMBL/GenBank/DDBJ databases">
        <authorList>
            <person name="Quirk P.G."/>
            <person name="Krulwich T.A."/>
        </authorList>
    </citation>
    <scope>NUCLEOTIDE SEQUENCE</scope>
</reference>
<dbReference type="InterPro" id="IPR013238">
    <property type="entry name" value="RNA_pol_III_Rbc25"/>
</dbReference>